<evidence type="ECO:0008006" key="2">
    <source>
        <dbReference type="Google" id="ProtNLM"/>
    </source>
</evidence>
<proteinExistence type="predicted"/>
<sequence length="284" mass="31689">MTSSDADDREPFTPANVAFVGNSMLYFNDTPRAFLNIAGSGAFHRQDSCLRGGASLVSLLVDGNGMQKTFRTPNAILQTNSGSNKEEDPTYDIGAPTVDALLSKQWDFVVMNDFTQAPARQSYREASSRALVEFYAPLFRQCGATPIFVMTPAYRKPVNDSADLGSVAEFTASLKEGYKSYVSALEKELPLPNQQPRIAPVGLAFLHIHDTNHSMWEKLFCNDDFHPSPHGTYLQCCVLHWTLFRRAPERDLALPLDGNFQKRIWGNARFTQHGNGEIPCLYQQ</sequence>
<dbReference type="AlphaFoldDB" id="A0A7S2EKE6"/>
<name>A0A7S2EKE6_9STRA</name>
<protein>
    <recommendedName>
        <fullName evidence="2">SGNH hydrolase-type esterase domain-containing protein</fullName>
    </recommendedName>
</protein>
<accession>A0A7S2EKE6</accession>
<evidence type="ECO:0000313" key="1">
    <source>
        <dbReference type="EMBL" id="CAD9340466.1"/>
    </source>
</evidence>
<gene>
    <name evidence="1" type="ORF">DBRI1063_LOCUS16287</name>
</gene>
<dbReference type="InterPro" id="IPR036514">
    <property type="entry name" value="SGNH_hydro_sf"/>
</dbReference>
<organism evidence="1">
    <name type="scientific">Ditylum brightwellii</name>
    <dbReference type="NCBI Taxonomy" id="49249"/>
    <lineage>
        <taxon>Eukaryota</taxon>
        <taxon>Sar</taxon>
        <taxon>Stramenopiles</taxon>
        <taxon>Ochrophyta</taxon>
        <taxon>Bacillariophyta</taxon>
        <taxon>Mediophyceae</taxon>
        <taxon>Lithodesmiophycidae</taxon>
        <taxon>Lithodesmiales</taxon>
        <taxon>Lithodesmiaceae</taxon>
        <taxon>Ditylum</taxon>
    </lineage>
</organism>
<reference evidence="1" key="1">
    <citation type="submission" date="2021-01" db="EMBL/GenBank/DDBJ databases">
        <authorList>
            <person name="Corre E."/>
            <person name="Pelletier E."/>
            <person name="Niang G."/>
            <person name="Scheremetjew M."/>
            <person name="Finn R."/>
            <person name="Kale V."/>
            <person name="Holt S."/>
            <person name="Cochrane G."/>
            <person name="Meng A."/>
            <person name="Brown T."/>
            <person name="Cohen L."/>
        </authorList>
    </citation>
    <scope>NUCLEOTIDE SEQUENCE</scope>
    <source>
        <strain evidence="1">Pop2</strain>
    </source>
</reference>
<dbReference type="Gene3D" id="3.40.50.1110">
    <property type="entry name" value="SGNH hydrolase"/>
    <property type="match status" value="1"/>
</dbReference>
<dbReference type="EMBL" id="HBGN01025445">
    <property type="protein sequence ID" value="CAD9340466.1"/>
    <property type="molecule type" value="Transcribed_RNA"/>
</dbReference>